<sequence>MTLTCLKAQTKADIEFCKEAILEFRKSLDPEKVVDHVYQMITQEGFELVFIPNADNTKAGAFIGYRIMNLLRTGPVIYVDNLFTFSECRGKGYAGTLLDHVASRAASQGIKTIHLDSGYDLHTAHRLYLNKGYFLACNHFAKLIS</sequence>
<protein>
    <submittedName>
        <fullName evidence="2">GNAT family N-acetyltransferase</fullName>
        <ecNumber evidence="2">2.3.1.-</ecNumber>
    </submittedName>
</protein>
<dbReference type="SUPFAM" id="SSF55729">
    <property type="entry name" value="Acyl-CoA N-acyltransferases (Nat)"/>
    <property type="match status" value="1"/>
</dbReference>
<evidence type="ECO:0000313" key="3">
    <source>
        <dbReference type="Proteomes" id="UP001595789"/>
    </source>
</evidence>
<proteinExistence type="predicted"/>
<dbReference type="InterPro" id="IPR000182">
    <property type="entry name" value="GNAT_dom"/>
</dbReference>
<dbReference type="GO" id="GO:0016746">
    <property type="term" value="F:acyltransferase activity"/>
    <property type="evidence" value="ECO:0007669"/>
    <property type="project" value="UniProtKB-KW"/>
</dbReference>
<keyword evidence="3" id="KW-1185">Reference proteome</keyword>
<gene>
    <name evidence="2" type="ORF">ACFOWA_20335</name>
</gene>
<dbReference type="PROSITE" id="PS51186">
    <property type="entry name" value="GNAT"/>
    <property type="match status" value="1"/>
</dbReference>
<keyword evidence="2" id="KW-0012">Acyltransferase</keyword>
<dbReference type="Proteomes" id="UP001595789">
    <property type="component" value="Unassembled WGS sequence"/>
</dbReference>
<feature type="domain" description="N-acetyltransferase" evidence="1">
    <location>
        <begin position="8"/>
        <end position="145"/>
    </location>
</feature>
<dbReference type="EC" id="2.3.1.-" evidence="2"/>
<dbReference type="Gene3D" id="3.40.630.30">
    <property type="match status" value="1"/>
</dbReference>
<keyword evidence="2" id="KW-0808">Transferase</keyword>
<dbReference type="InterPro" id="IPR016181">
    <property type="entry name" value="Acyl_CoA_acyltransferase"/>
</dbReference>
<reference evidence="3" key="1">
    <citation type="journal article" date="2019" name="Int. J. Syst. Evol. Microbiol.">
        <title>The Global Catalogue of Microorganisms (GCM) 10K type strain sequencing project: providing services to taxonomists for standard genome sequencing and annotation.</title>
        <authorList>
            <consortium name="The Broad Institute Genomics Platform"/>
            <consortium name="The Broad Institute Genome Sequencing Center for Infectious Disease"/>
            <person name="Wu L."/>
            <person name="Ma J."/>
        </authorList>
    </citation>
    <scope>NUCLEOTIDE SEQUENCE [LARGE SCALE GENOMIC DNA]</scope>
    <source>
        <strain evidence="3">CCM 8691</strain>
    </source>
</reference>
<comment type="caution">
    <text evidence="2">The sequence shown here is derived from an EMBL/GenBank/DDBJ whole genome shotgun (WGS) entry which is preliminary data.</text>
</comment>
<dbReference type="RefSeq" id="WP_378988855.1">
    <property type="nucleotide sequence ID" value="NZ_JBHSBW010000016.1"/>
</dbReference>
<evidence type="ECO:0000313" key="2">
    <source>
        <dbReference type="EMBL" id="MFC4213550.1"/>
    </source>
</evidence>
<dbReference type="CDD" id="cd04301">
    <property type="entry name" value="NAT_SF"/>
    <property type="match status" value="1"/>
</dbReference>
<evidence type="ECO:0000259" key="1">
    <source>
        <dbReference type="PROSITE" id="PS51186"/>
    </source>
</evidence>
<name>A0ABV8PFZ4_9SPHI</name>
<dbReference type="Pfam" id="PF00583">
    <property type="entry name" value="Acetyltransf_1"/>
    <property type="match status" value="1"/>
</dbReference>
<dbReference type="EMBL" id="JBHSBW010000016">
    <property type="protein sequence ID" value="MFC4213550.1"/>
    <property type="molecule type" value="Genomic_DNA"/>
</dbReference>
<organism evidence="2 3">
    <name type="scientific">Pedobacter lithocola</name>
    <dbReference type="NCBI Taxonomy" id="1908239"/>
    <lineage>
        <taxon>Bacteria</taxon>
        <taxon>Pseudomonadati</taxon>
        <taxon>Bacteroidota</taxon>
        <taxon>Sphingobacteriia</taxon>
        <taxon>Sphingobacteriales</taxon>
        <taxon>Sphingobacteriaceae</taxon>
        <taxon>Pedobacter</taxon>
    </lineage>
</organism>
<accession>A0ABV8PFZ4</accession>